<dbReference type="SUPFAM" id="SSF50104">
    <property type="entry name" value="Translation proteins SH3-like domain"/>
    <property type="match status" value="1"/>
</dbReference>
<dbReference type="SUPFAM" id="SSF82679">
    <property type="entry name" value="N-utilization substance G protein NusG, N-terminal domain"/>
    <property type="match status" value="1"/>
</dbReference>
<keyword evidence="4" id="KW-1185">Reference proteome</keyword>
<accession>A0A1H8AIF6</accession>
<name>A0A1H8AIF6_9HYPH</name>
<evidence type="ECO:0000259" key="2">
    <source>
        <dbReference type="Pfam" id="PF02357"/>
    </source>
</evidence>
<evidence type="ECO:0000313" key="3">
    <source>
        <dbReference type="EMBL" id="SEM69307.1"/>
    </source>
</evidence>
<dbReference type="InterPro" id="IPR008991">
    <property type="entry name" value="Translation_prot_SH3-like_sf"/>
</dbReference>
<proteinExistence type="predicted"/>
<evidence type="ECO:0000256" key="1">
    <source>
        <dbReference type="ARBA" id="ARBA00023163"/>
    </source>
</evidence>
<dbReference type="OrthoDB" id="8162743at2"/>
<dbReference type="Pfam" id="PF02357">
    <property type="entry name" value="NusG"/>
    <property type="match status" value="1"/>
</dbReference>
<evidence type="ECO:0000313" key="4">
    <source>
        <dbReference type="Proteomes" id="UP000199664"/>
    </source>
</evidence>
<feature type="domain" description="NusG-like N-terminal" evidence="2">
    <location>
        <begin position="32"/>
        <end position="141"/>
    </location>
</feature>
<sequence>MGRRNEKKPFVHEKKVSMAKNPAPADLDTSLSWYLVYTTPRMEAKAAKGLADAGCAVFMPSWHKVVRYQRREMEFTLATFPRYLFAAGVPTLRRDRFLVADDGVTVVTINGRPLSDIREIEGVQDIVRTQDQWARVPGAFIKAVADYQNDPRASRCADPRKPEMVVKPGQTVRIIDGPFMRFLAVVVDQVGLHEADVMISLLGSASRMRVSTSQLDAA</sequence>
<protein>
    <submittedName>
        <fullName evidence="3">Transcription antitermination factor NusG</fullName>
    </submittedName>
</protein>
<dbReference type="EMBL" id="FOAN01000019">
    <property type="protein sequence ID" value="SEM69307.1"/>
    <property type="molecule type" value="Genomic_DNA"/>
</dbReference>
<dbReference type="Proteomes" id="UP000199664">
    <property type="component" value="Unassembled WGS sequence"/>
</dbReference>
<dbReference type="AlphaFoldDB" id="A0A1H8AIF6"/>
<organism evidence="3 4">
    <name type="scientific">Bosea lupini</name>
    <dbReference type="NCBI Taxonomy" id="1036779"/>
    <lineage>
        <taxon>Bacteria</taxon>
        <taxon>Pseudomonadati</taxon>
        <taxon>Pseudomonadota</taxon>
        <taxon>Alphaproteobacteria</taxon>
        <taxon>Hyphomicrobiales</taxon>
        <taxon>Boseaceae</taxon>
        <taxon>Bosea</taxon>
    </lineage>
</organism>
<reference evidence="4" key="1">
    <citation type="submission" date="2016-10" db="EMBL/GenBank/DDBJ databases">
        <authorList>
            <person name="Varghese N."/>
            <person name="Submissions S."/>
        </authorList>
    </citation>
    <scope>NUCLEOTIDE SEQUENCE [LARGE SCALE GENOMIC DNA]</scope>
    <source>
        <strain evidence="4">LMG 26383,CCUG 61248,R- 45681</strain>
    </source>
</reference>
<dbReference type="InterPro" id="IPR006645">
    <property type="entry name" value="NGN-like_dom"/>
</dbReference>
<dbReference type="Gene3D" id="3.30.70.940">
    <property type="entry name" value="NusG, N-terminal domain"/>
    <property type="match status" value="1"/>
</dbReference>
<dbReference type="GO" id="GO:0006354">
    <property type="term" value="P:DNA-templated transcription elongation"/>
    <property type="evidence" value="ECO:0007669"/>
    <property type="project" value="InterPro"/>
</dbReference>
<dbReference type="InterPro" id="IPR036735">
    <property type="entry name" value="NGN_dom_sf"/>
</dbReference>
<gene>
    <name evidence="3" type="ORF">SAMN04515666_11935</name>
</gene>
<dbReference type="STRING" id="1036779.SAMN04515666_11935"/>
<keyword evidence="1" id="KW-0804">Transcription</keyword>